<evidence type="ECO:0000313" key="3">
    <source>
        <dbReference type="Proteomes" id="UP001633002"/>
    </source>
</evidence>
<reference evidence="2 3" key="1">
    <citation type="submission" date="2024-09" db="EMBL/GenBank/DDBJ databases">
        <title>Chromosome-scale assembly of Riccia sorocarpa.</title>
        <authorList>
            <person name="Paukszto L."/>
        </authorList>
    </citation>
    <scope>NUCLEOTIDE SEQUENCE [LARGE SCALE GENOMIC DNA]</scope>
    <source>
        <strain evidence="2">LP-2024</strain>
        <tissue evidence="2">Aerial parts of the thallus</tissue>
    </source>
</reference>
<feature type="region of interest" description="Disordered" evidence="1">
    <location>
        <begin position="1"/>
        <end position="21"/>
    </location>
</feature>
<dbReference type="Proteomes" id="UP001633002">
    <property type="component" value="Unassembled WGS sequence"/>
</dbReference>
<feature type="compositionally biased region" description="Polar residues" evidence="1">
    <location>
        <begin position="61"/>
        <end position="73"/>
    </location>
</feature>
<dbReference type="AlphaFoldDB" id="A0ABD3I5M1"/>
<comment type="caution">
    <text evidence="2">The sequence shown here is derived from an EMBL/GenBank/DDBJ whole genome shotgun (WGS) entry which is preliminary data.</text>
</comment>
<gene>
    <name evidence="2" type="ORF">R1sor_017022</name>
</gene>
<feature type="region of interest" description="Disordered" evidence="1">
    <location>
        <begin position="106"/>
        <end position="197"/>
    </location>
</feature>
<evidence type="ECO:0000256" key="1">
    <source>
        <dbReference type="SAM" id="MobiDB-lite"/>
    </source>
</evidence>
<dbReference type="EMBL" id="JBJQOH010000001">
    <property type="protein sequence ID" value="KAL3699000.1"/>
    <property type="molecule type" value="Genomic_DNA"/>
</dbReference>
<keyword evidence="3" id="KW-1185">Reference proteome</keyword>
<protein>
    <submittedName>
        <fullName evidence="2">Uncharacterized protein</fullName>
    </submittedName>
</protein>
<feature type="region of interest" description="Disordered" evidence="1">
    <location>
        <begin position="34"/>
        <end position="92"/>
    </location>
</feature>
<name>A0ABD3I5M1_9MARC</name>
<sequence>MQDPETKVAEVGTAGTPLTSQHIETVVGKSQELNLHHVEDDPSGKAANTCGDGTELENSDQETGNNNEKTTGSEAEPAGKSSSRGENLLRDAHNIHAQLKLLAEGAIQQRAAEAEPTPPGAQTYEGGSEENQFGADTSEIPRVEVGTRYSGFPRAKTSGGDTSVSDSQGRSGVWRRAAGGRTGRDLAKQTKLEALEN</sequence>
<organism evidence="2 3">
    <name type="scientific">Riccia sorocarpa</name>
    <dbReference type="NCBI Taxonomy" id="122646"/>
    <lineage>
        <taxon>Eukaryota</taxon>
        <taxon>Viridiplantae</taxon>
        <taxon>Streptophyta</taxon>
        <taxon>Embryophyta</taxon>
        <taxon>Marchantiophyta</taxon>
        <taxon>Marchantiopsida</taxon>
        <taxon>Marchantiidae</taxon>
        <taxon>Marchantiales</taxon>
        <taxon>Ricciaceae</taxon>
        <taxon>Riccia</taxon>
    </lineage>
</organism>
<feature type="compositionally biased region" description="Basic and acidic residues" evidence="1">
    <location>
        <begin position="182"/>
        <end position="197"/>
    </location>
</feature>
<evidence type="ECO:0000313" key="2">
    <source>
        <dbReference type="EMBL" id="KAL3699000.1"/>
    </source>
</evidence>
<proteinExistence type="predicted"/>
<feature type="compositionally biased region" description="Basic and acidic residues" evidence="1">
    <location>
        <begin position="34"/>
        <end position="43"/>
    </location>
</feature>
<accession>A0ABD3I5M1</accession>
<feature type="compositionally biased region" description="Polar residues" evidence="1">
    <location>
        <begin position="159"/>
        <end position="170"/>
    </location>
</feature>